<proteinExistence type="predicted"/>
<keyword evidence="1" id="KW-1133">Transmembrane helix</keyword>
<dbReference type="PANTHER" id="PTHR15511">
    <property type="entry name" value="TUMOR NECROSIS FACTOR RECEPTOR SUPERFAMILY MEMBER 13B"/>
    <property type="match status" value="1"/>
</dbReference>
<dbReference type="FunFam" id="4.10.1290.10:FF:000001">
    <property type="entry name" value="Tumor necrosis factor receptor superfamily member 13B"/>
    <property type="match status" value="1"/>
</dbReference>
<feature type="transmembrane region" description="Helical" evidence="1">
    <location>
        <begin position="187"/>
        <end position="212"/>
    </location>
</feature>
<feature type="domain" description="TACI cysteine-rich" evidence="2">
    <location>
        <begin position="86"/>
        <end position="124"/>
    </location>
</feature>
<evidence type="ECO:0000259" key="2">
    <source>
        <dbReference type="Pfam" id="PF09305"/>
    </source>
</evidence>
<dbReference type="GO" id="GO:0001782">
    <property type="term" value="P:B cell homeostasis"/>
    <property type="evidence" value="ECO:0007669"/>
    <property type="project" value="TreeGrafter"/>
</dbReference>
<evidence type="ECO:0000256" key="1">
    <source>
        <dbReference type="SAM" id="Phobius"/>
    </source>
</evidence>
<protein>
    <recommendedName>
        <fullName evidence="2">TACI cysteine-rich domain-containing protein</fullName>
    </recommendedName>
</protein>
<dbReference type="GO" id="GO:0005886">
    <property type="term" value="C:plasma membrane"/>
    <property type="evidence" value="ECO:0007669"/>
    <property type="project" value="InterPro"/>
</dbReference>
<dbReference type="CDD" id="cd13415">
    <property type="entry name" value="TNFRSF13B"/>
    <property type="match status" value="1"/>
</dbReference>
<keyword evidence="1" id="KW-0472">Membrane</keyword>
<organism evidence="3 4">
    <name type="scientific">Myodes glareolus</name>
    <name type="common">Bank vole</name>
    <name type="synonym">Clethrionomys glareolus</name>
    <dbReference type="NCBI Taxonomy" id="447135"/>
    <lineage>
        <taxon>Eukaryota</taxon>
        <taxon>Metazoa</taxon>
        <taxon>Chordata</taxon>
        <taxon>Craniata</taxon>
        <taxon>Vertebrata</taxon>
        <taxon>Euteleostomi</taxon>
        <taxon>Mammalia</taxon>
        <taxon>Eutheria</taxon>
        <taxon>Euarchontoglires</taxon>
        <taxon>Glires</taxon>
        <taxon>Rodentia</taxon>
        <taxon>Myomorpha</taxon>
        <taxon>Muroidea</taxon>
        <taxon>Cricetidae</taxon>
        <taxon>Arvicolinae</taxon>
        <taxon>Myodes</taxon>
    </lineage>
</organism>
<sequence length="305" mass="33607">MRPVKKPSARTGKGLFVLPIRLPWPDLCRPCPHRYYTDRWPGATMANCPKEQYWDSLTKTCVSCISCSQRSQRSCTDFCSEFRKFLSCRREQGKYYDHLLGGCVSCDSTCPQHPLQCAHFCEKKARSRMNLQPELRRPQAGEVEARLGNSGRHQGAEHGGLQIDSGEWPEVSAYASTGLRVSSDQLALVYCTLGLCLCAIFCCFLVALACFLRRREPLPKQCSGPCVSQAKSPHRPATEACSEVVLPPQPVETCSFCFPERRPPTQESTRTLGTLGLAGTAAPQPCARASFDTVRVPIGDTGPGA</sequence>
<dbReference type="SUPFAM" id="SSF57586">
    <property type="entry name" value="TNF receptor-like"/>
    <property type="match status" value="2"/>
</dbReference>
<dbReference type="InterPro" id="IPR015384">
    <property type="entry name" value="TACI_Cys-rich-dom"/>
</dbReference>
<reference evidence="3 4" key="1">
    <citation type="journal article" date="2023" name="bioRxiv">
        <title>Conserved and derived expression patterns and positive selection on dental genes reveal complex evolutionary context of ever-growing rodent molars.</title>
        <authorList>
            <person name="Calamari Z.T."/>
            <person name="Song A."/>
            <person name="Cohen E."/>
            <person name="Akter M."/>
            <person name="Roy R.D."/>
            <person name="Hallikas O."/>
            <person name="Christensen M.M."/>
            <person name="Li P."/>
            <person name="Marangoni P."/>
            <person name="Jernvall J."/>
            <person name="Klein O.D."/>
        </authorList>
    </citation>
    <scope>NUCLEOTIDE SEQUENCE [LARGE SCALE GENOMIC DNA]</scope>
    <source>
        <strain evidence="3">V071</strain>
    </source>
</reference>
<dbReference type="InterPro" id="IPR022317">
    <property type="entry name" value="TNFR_13B"/>
</dbReference>
<dbReference type="Proteomes" id="UP001488838">
    <property type="component" value="Unassembled WGS sequence"/>
</dbReference>
<evidence type="ECO:0000313" key="4">
    <source>
        <dbReference type="Proteomes" id="UP001488838"/>
    </source>
</evidence>
<dbReference type="Pfam" id="PF09305">
    <property type="entry name" value="TACI-CRD2"/>
    <property type="match status" value="1"/>
</dbReference>
<dbReference type="AlphaFoldDB" id="A0AAW0JLN5"/>
<dbReference type="GO" id="GO:0002244">
    <property type="term" value="P:hematopoietic progenitor cell differentiation"/>
    <property type="evidence" value="ECO:0007669"/>
    <property type="project" value="TreeGrafter"/>
</dbReference>
<dbReference type="Gene3D" id="4.10.1290.10">
    <property type="entry name" value="Tumor necrosis factor receptor superfamily"/>
    <property type="match status" value="2"/>
</dbReference>
<dbReference type="PANTHER" id="PTHR15511:SF2">
    <property type="entry name" value="TUMOR NECROSIS FACTOR RECEPTOR SUPERFAMILY MEMBER 13B"/>
    <property type="match status" value="1"/>
</dbReference>
<accession>A0AAW0JLN5</accession>
<name>A0AAW0JLN5_MYOGA</name>
<dbReference type="GO" id="GO:0030889">
    <property type="term" value="P:negative regulation of B cell proliferation"/>
    <property type="evidence" value="ECO:0007669"/>
    <property type="project" value="TreeGrafter"/>
</dbReference>
<keyword evidence="4" id="KW-1185">Reference proteome</keyword>
<comment type="caution">
    <text evidence="3">The sequence shown here is derived from an EMBL/GenBank/DDBJ whole genome shotgun (WGS) entry which is preliminary data.</text>
</comment>
<gene>
    <name evidence="3" type="ORF">U0070_026616</name>
</gene>
<keyword evidence="1" id="KW-0812">Transmembrane</keyword>
<dbReference type="PRINTS" id="PR01963">
    <property type="entry name" value="TNFACTORR13B"/>
</dbReference>
<evidence type="ECO:0000313" key="3">
    <source>
        <dbReference type="EMBL" id="KAK7827410.1"/>
    </source>
</evidence>
<dbReference type="EMBL" id="JBBHLL010000030">
    <property type="protein sequence ID" value="KAK7827410.1"/>
    <property type="molecule type" value="Genomic_DNA"/>
</dbReference>